<gene>
    <name evidence="1" type="ORF">NDI76_21665</name>
</gene>
<name>A0ABU2GM97_9EURY</name>
<sequence length="69" mass="8117">MTKSKIPGNEFWNDPPSIDEEVAKLRLRLNHLSLLELEERELVRWNREKHVVARGSEFDKFQPLWGSGS</sequence>
<evidence type="ECO:0000313" key="1">
    <source>
        <dbReference type="EMBL" id="MDS0301344.1"/>
    </source>
</evidence>
<accession>A0ABU2GM97</accession>
<proteinExistence type="predicted"/>
<keyword evidence="2" id="KW-1185">Reference proteome</keyword>
<dbReference type="RefSeq" id="WP_310926226.1">
    <property type="nucleotide sequence ID" value="NZ_JAMQOP010000006.1"/>
</dbReference>
<dbReference type="EMBL" id="JAMQOP010000006">
    <property type="protein sequence ID" value="MDS0301344.1"/>
    <property type="molecule type" value="Genomic_DNA"/>
</dbReference>
<evidence type="ECO:0000313" key="2">
    <source>
        <dbReference type="Proteomes" id="UP001257060"/>
    </source>
</evidence>
<dbReference type="Proteomes" id="UP001257060">
    <property type="component" value="Unassembled WGS sequence"/>
</dbReference>
<organism evidence="1 2">
    <name type="scientific">Halogeometricum salsisoli</name>
    <dbReference type="NCBI Taxonomy" id="2950536"/>
    <lineage>
        <taxon>Archaea</taxon>
        <taxon>Methanobacteriati</taxon>
        <taxon>Methanobacteriota</taxon>
        <taxon>Stenosarchaea group</taxon>
        <taxon>Halobacteria</taxon>
        <taxon>Halobacteriales</taxon>
        <taxon>Haloferacaceae</taxon>
        <taxon>Halogeometricum</taxon>
    </lineage>
</organism>
<reference evidence="1 2" key="1">
    <citation type="submission" date="2022-06" db="EMBL/GenBank/DDBJ databases">
        <title>Halogeometricum sp. a new haloarchaeum isolate from saline soil.</title>
        <authorList>
            <person name="Strakova D."/>
            <person name="Galisteo C."/>
            <person name="Sanchez-Porro C."/>
            <person name="Ventosa A."/>
        </authorList>
    </citation>
    <scope>NUCLEOTIDE SEQUENCE [LARGE SCALE GENOMIC DNA]</scope>
    <source>
        <strain evidence="1 2">S1BR25-6</strain>
    </source>
</reference>
<protein>
    <submittedName>
        <fullName evidence="1">Uncharacterized protein</fullName>
    </submittedName>
</protein>
<comment type="caution">
    <text evidence="1">The sequence shown here is derived from an EMBL/GenBank/DDBJ whole genome shotgun (WGS) entry which is preliminary data.</text>
</comment>